<dbReference type="InterPro" id="IPR009057">
    <property type="entry name" value="Homeodomain-like_sf"/>
</dbReference>
<dbReference type="STRING" id="526227.Mesil_0375"/>
<dbReference type="GO" id="GO:0003676">
    <property type="term" value="F:nucleic acid binding"/>
    <property type="evidence" value="ECO:0007669"/>
    <property type="project" value="InterPro"/>
</dbReference>
<evidence type="ECO:0000259" key="2">
    <source>
        <dbReference type="PROSITE" id="PS50994"/>
    </source>
</evidence>
<accession>D7BI42</accession>
<dbReference type="KEGG" id="msv:Mesil_0375"/>
<dbReference type="InterPro" id="IPR036397">
    <property type="entry name" value="RNaseH_sf"/>
</dbReference>
<evidence type="ECO:0000256" key="1">
    <source>
        <dbReference type="SAM" id="MobiDB-lite"/>
    </source>
</evidence>
<dbReference type="GO" id="GO:0015074">
    <property type="term" value="P:DNA integration"/>
    <property type="evidence" value="ECO:0007669"/>
    <property type="project" value="InterPro"/>
</dbReference>
<dbReference type="PROSITE" id="PS50994">
    <property type="entry name" value="INTEGRASE"/>
    <property type="match status" value="1"/>
</dbReference>
<sequence length="431" mass="49966">MQFTTVGREIWRGARQAQRLAEANASDPEVQERLRKLRLVKALRESKKSWKEIQDLVGISRATYHRWQKALKEKGLAGLKPRSRRPKHLRTKVHWTPGLLIRIETLRKENPTWGRWSIWLTLRKEGFQMSERTVGRILAYLEKHRRIESVAGYLARTQRGKLKRRVNRPYAKRKPRGYEARAPGDLVQVDTLTLTLGPGSMVKHFSAIDLHSRFVLAEVHSRATAKLSEGFLSLLLARAPFPIRAIQVDGGSEFMAEFEEACCALGIALFVLPPRSPKLNGHVERMQRTFKEEFYTRPLPTPLSELQAELDTYLDYYNRRRPHMALGGLAPLEFLAKMQEESVPQRVSNVLTDYIVLTPRTRRFIVRPSSTRPGEVPKGIFKQTHSTEDPWRTHAANRCFSHTVIRTAHKLYPTPFHHHPRLRVPVHKHRR</sequence>
<dbReference type="HOGENOM" id="CLU_027402_15_2_0"/>
<gene>
    <name evidence="3" type="ordered locus">Mesil_0375</name>
</gene>
<dbReference type="Gene3D" id="3.30.420.10">
    <property type="entry name" value="Ribonuclease H-like superfamily/Ribonuclease H"/>
    <property type="match status" value="1"/>
</dbReference>
<feature type="domain" description="Integrase catalytic" evidence="2">
    <location>
        <begin position="179"/>
        <end position="339"/>
    </location>
</feature>
<dbReference type="InterPro" id="IPR001584">
    <property type="entry name" value="Integrase_cat-core"/>
</dbReference>
<dbReference type="EMBL" id="CP002042">
    <property type="protein sequence ID" value="ADH62316.1"/>
    <property type="molecule type" value="Genomic_DNA"/>
</dbReference>
<evidence type="ECO:0000313" key="3">
    <source>
        <dbReference type="EMBL" id="ADH62316.1"/>
    </source>
</evidence>
<dbReference type="Pfam" id="PF13683">
    <property type="entry name" value="rve_3"/>
    <property type="match status" value="1"/>
</dbReference>
<dbReference type="Gene3D" id="1.10.10.10">
    <property type="entry name" value="Winged helix-like DNA-binding domain superfamily/Winged helix DNA-binding domain"/>
    <property type="match status" value="1"/>
</dbReference>
<proteinExistence type="predicted"/>
<dbReference type="InterPro" id="IPR036388">
    <property type="entry name" value="WH-like_DNA-bd_sf"/>
</dbReference>
<dbReference type="PANTHER" id="PTHR35004">
    <property type="entry name" value="TRANSPOSASE RV3428C-RELATED"/>
    <property type="match status" value="1"/>
</dbReference>
<protein>
    <submittedName>
        <fullName evidence="3">Integrase catalytic region</fullName>
    </submittedName>
</protein>
<name>D7BI42_ALLS1</name>
<feature type="region of interest" description="Disordered" evidence="1">
    <location>
        <begin position="369"/>
        <end position="388"/>
    </location>
</feature>
<evidence type="ECO:0000313" key="4">
    <source>
        <dbReference type="Proteomes" id="UP000001916"/>
    </source>
</evidence>
<dbReference type="PANTHER" id="PTHR35004:SF6">
    <property type="entry name" value="TRANSPOSASE"/>
    <property type="match status" value="1"/>
</dbReference>
<organism evidence="3 4">
    <name type="scientific">Allomeiothermus silvanus (strain ATCC 700542 / DSM 9946 / NBRC 106475 / NCIMB 13440 / VI-R2)</name>
    <name type="common">Thermus silvanus</name>
    <dbReference type="NCBI Taxonomy" id="526227"/>
    <lineage>
        <taxon>Bacteria</taxon>
        <taxon>Thermotogati</taxon>
        <taxon>Deinococcota</taxon>
        <taxon>Deinococci</taxon>
        <taxon>Thermales</taxon>
        <taxon>Thermaceae</taxon>
        <taxon>Allomeiothermus</taxon>
    </lineage>
</organism>
<reference evidence="3 4" key="1">
    <citation type="journal article" date="2010" name="Stand. Genomic Sci.">
        <title>Complete genome sequence of Meiothermus silvanus type strain (VI-R2).</title>
        <authorList>
            <person name="Sikorski J."/>
            <person name="Tindall B.J."/>
            <person name="Lowry S."/>
            <person name="Lucas S."/>
            <person name="Nolan M."/>
            <person name="Copeland A."/>
            <person name="Glavina Del Rio T."/>
            <person name="Tice H."/>
            <person name="Cheng J.F."/>
            <person name="Han C."/>
            <person name="Pitluck S."/>
            <person name="Liolios K."/>
            <person name="Ivanova N."/>
            <person name="Mavromatis K."/>
            <person name="Mikhailova N."/>
            <person name="Pati A."/>
            <person name="Goodwin L."/>
            <person name="Chen A."/>
            <person name="Palaniappan K."/>
            <person name="Land M."/>
            <person name="Hauser L."/>
            <person name="Chang Y.J."/>
            <person name="Jeffries C.D."/>
            <person name="Rohde M."/>
            <person name="Goker M."/>
            <person name="Woyke T."/>
            <person name="Bristow J."/>
            <person name="Eisen J.A."/>
            <person name="Markowitz V."/>
            <person name="Hugenholtz P."/>
            <person name="Kyrpides N.C."/>
            <person name="Klenk H.P."/>
            <person name="Lapidus A."/>
        </authorList>
    </citation>
    <scope>NUCLEOTIDE SEQUENCE [LARGE SCALE GENOMIC DNA]</scope>
    <source>
        <strain evidence="4">ATCC 700542 / DSM 9946 / VI-R2</strain>
    </source>
</reference>
<dbReference type="InterPro" id="IPR012337">
    <property type="entry name" value="RNaseH-like_sf"/>
</dbReference>
<dbReference type="AlphaFoldDB" id="D7BI42"/>
<keyword evidence="4" id="KW-1185">Reference proteome</keyword>
<dbReference type="SUPFAM" id="SSF53098">
    <property type="entry name" value="Ribonuclease H-like"/>
    <property type="match status" value="1"/>
</dbReference>
<dbReference type="eggNOG" id="COG2801">
    <property type="taxonomic scope" value="Bacteria"/>
</dbReference>
<dbReference type="Proteomes" id="UP000001916">
    <property type="component" value="Chromosome"/>
</dbReference>
<dbReference type="Pfam" id="PF13565">
    <property type="entry name" value="HTH_32"/>
    <property type="match status" value="1"/>
</dbReference>
<dbReference type="SUPFAM" id="SSF46689">
    <property type="entry name" value="Homeodomain-like"/>
    <property type="match status" value="1"/>
</dbReference>